<dbReference type="PROSITE" id="PS51186">
    <property type="entry name" value="GNAT"/>
    <property type="match status" value="1"/>
</dbReference>
<dbReference type="GO" id="GO:0016747">
    <property type="term" value="F:acyltransferase activity, transferring groups other than amino-acyl groups"/>
    <property type="evidence" value="ECO:0007669"/>
    <property type="project" value="InterPro"/>
</dbReference>
<gene>
    <name evidence="2" type="ORF">DCCM_3727</name>
</gene>
<reference evidence="3" key="1">
    <citation type="submission" date="2018-02" db="EMBL/GenBank/DDBJ databases">
        <title>Genome sequence of Desulfocucumis palustris strain NAW-5.</title>
        <authorList>
            <person name="Watanabe M."/>
            <person name="Kojima H."/>
            <person name="Fukui M."/>
        </authorList>
    </citation>
    <scope>NUCLEOTIDE SEQUENCE [LARGE SCALE GENOMIC DNA]</scope>
    <source>
        <strain evidence="3">NAW-5</strain>
    </source>
</reference>
<dbReference type="InterPro" id="IPR016181">
    <property type="entry name" value="Acyl_CoA_acyltransferase"/>
</dbReference>
<dbReference type="RefSeq" id="WP_104372829.1">
    <property type="nucleotide sequence ID" value="NZ_BFAV01000142.1"/>
</dbReference>
<evidence type="ECO:0000313" key="2">
    <source>
        <dbReference type="EMBL" id="GBF34608.1"/>
    </source>
</evidence>
<accession>A0A2L2XEF0</accession>
<dbReference type="AlphaFoldDB" id="A0A2L2XEF0"/>
<dbReference type="Gene3D" id="3.40.630.30">
    <property type="match status" value="1"/>
</dbReference>
<organism evidence="2 3">
    <name type="scientific">Desulfocucumis palustris</name>
    <dbReference type="NCBI Taxonomy" id="1898651"/>
    <lineage>
        <taxon>Bacteria</taxon>
        <taxon>Bacillati</taxon>
        <taxon>Bacillota</taxon>
        <taxon>Clostridia</taxon>
        <taxon>Eubacteriales</taxon>
        <taxon>Desulfocucumaceae</taxon>
        <taxon>Desulfocucumis</taxon>
    </lineage>
</organism>
<dbReference type="Pfam" id="PF13673">
    <property type="entry name" value="Acetyltransf_10"/>
    <property type="match status" value="1"/>
</dbReference>
<protein>
    <recommendedName>
        <fullName evidence="1">N-acetyltransferase domain-containing protein</fullName>
    </recommendedName>
</protein>
<dbReference type="SUPFAM" id="SSF55729">
    <property type="entry name" value="Acyl-CoA N-acyltransferases (Nat)"/>
    <property type="match status" value="1"/>
</dbReference>
<proteinExistence type="predicted"/>
<dbReference type="OrthoDB" id="88131at2"/>
<name>A0A2L2XEF0_9FIRM</name>
<sequence length="165" mass="19246">MIRKCAEGDFDSIHFIINEASRAYKGVIPEDRWKEPYMDRHELRREIGHGVLFWGYEEGGRLAGVMGIQHVEDVTLIRHAYVITANRRKGIGGKLLSFLLARTEKPVLIGTWADADWAVNFYQKYGFRLVTPEEKDMLLKKYWSVPERQVETSVVLAEEKYFKPR</sequence>
<feature type="domain" description="N-acetyltransferase" evidence="1">
    <location>
        <begin position="1"/>
        <end position="144"/>
    </location>
</feature>
<evidence type="ECO:0000313" key="3">
    <source>
        <dbReference type="Proteomes" id="UP000239549"/>
    </source>
</evidence>
<dbReference type="CDD" id="cd04301">
    <property type="entry name" value="NAT_SF"/>
    <property type="match status" value="1"/>
</dbReference>
<keyword evidence="3" id="KW-1185">Reference proteome</keyword>
<dbReference type="EMBL" id="BFAV01000142">
    <property type="protein sequence ID" value="GBF34608.1"/>
    <property type="molecule type" value="Genomic_DNA"/>
</dbReference>
<dbReference type="InterPro" id="IPR000182">
    <property type="entry name" value="GNAT_dom"/>
</dbReference>
<evidence type="ECO:0000259" key="1">
    <source>
        <dbReference type="PROSITE" id="PS51186"/>
    </source>
</evidence>
<dbReference type="Proteomes" id="UP000239549">
    <property type="component" value="Unassembled WGS sequence"/>
</dbReference>
<comment type="caution">
    <text evidence="2">The sequence shown here is derived from an EMBL/GenBank/DDBJ whole genome shotgun (WGS) entry which is preliminary data.</text>
</comment>